<accession>A0A6A2WZG2</accession>
<dbReference type="PANTHER" id="PTHR46635:SF2">
    <property type="entry name" value="GLYCOSYL TRANSFERASE FAMILY 1 DOMAIN-CONTAINING PROTEIN"/>
    <property type="match status" value="1"/>
</dbReference>
<evidence type="ECO:0000313" key="1">
    <source>
        <dbReference type="EMBL" id="KAE8667592.1"/>
    </source>
</evidence>
<dbReference type="PANTHER" id="PTHR46635">
    <property type="entry name" value="GLYCOSYL TRANSFERASE FAMILY 1 PROTEIN"/>
    <property type="match status" value="1"/>
</dbReference>
<dbReference type="EMBL" id="VEPZ02001570">
    <property type="protein sequence ID" value="KAE8667592.1"/>
    <property type="molecule type" value="Genomic_DNA"/>
</dbReference>
<sequence>MDNSRGYLAKRIPVYEKTGLEHLVSNWKSAFTRANVIVFPDFTLVMLYSLDTGNFLVIPGSPVDVWGEENYSMTHSKPQLREDNGFSMDDMVVVVLEDLQKALLGILALRCQWSLLMADIVLYGSSQEEQGFPPLIIRAMTFGIPVITPDFPIMKKFASSGRLLAKNILASECVTGYASLLENLLNSHQMSRFQLLFLNFSRDHGNGTFSGRK</sequence>
<dbReference type="Proteomes" id="UP000436088">
    <property type="component" value="Unassembled WGS sequence"/>
</dbReference>
<evidence type="ECO:0000313" key="2">
    <source>
        <dbReference type="Proteomes" id="UP000436088"/>
    </source>
</evidence>
<comment type="caution">
    <text evidence="1">The sequence shown here is derived from an EMBL/GenBank/DDBJ whole genome shotgun (WGS) entry which is preliminary data.</text>
</comment>
<proteinExistence type="predicted"/>
<dbReference type="AlphaFoldDB" id="A0A6A2WZG2"/>
<gene>
    <name evidence="1" type="ORF">F3Y22_tig00112399pilonHSYRG00088</name>
</gene>
<organism evidence="1 2">
    <name type="scientific">Hibiscus syriacus</name>
    <name type="common">Rose of Sharon</name>
    <dbReference type="NCBI Taxonomy" id="106335"/>
    <lineage>
        <taxon>Eukaryota</taxon>
        <taxon>Viridiplantae</taxon>
        <taxon>Streptophyta</taxon>
        <taxon>Embryophyta</taxon>
        <taxon>Tracheophyta</taxon>
        <taxon>Spermatophyta</taxon>
        <taxon>Magnoliopsida</taxon>
        <taxon>eudicotyledons</taxon>
        <taxon>Gunneridae</taxon>
        <taxon>Pentapetalae</taxon>
        <taxon>rosids</taxon>
        <taxon>malvids</taxon>
        <taxon>Malvales</taxon>
        <taxon>Malvaceae</taxon>
        <taxon>Malvoideae</taxon>
        <taxon>Hibiscus</taxon>
    </lineage>
</organism>
<name>A0A6A2WZG2_HIBSY</name>
<reference evidence="1" key="1">
    <citation type="submission" date="2019-09" db="EMBL/GenBank/DDBJ databases">
        <title>Draft genome information of white flower Hibiscus syriacus.</title>
        <authorList>
            <person name="Kim Y.-M."/>
        </authorList>
    </citation>
    <scope>NUCLEOTIDE SEQUENCE [LARGE SCALE GENOMIC DNA]</scope>
    <source>
        <strain evidence="1">YM2019G1</strain>
    </source>
</reference>
<protein>
    <recommendedName>
        <fullName evidence="3">Glycosyl transferase family 1 domain-containing protein</fullName>
    </recommendedName>
</protein>
<keyword evidence="2" id="KW-1185">Reference proteome</keyword>
<evidence type="ECO:0008006" key="3">
    <source>
        <dbReference type="Google" id="ProtNLM"/>
    </source>
</evidence>